<dbReference type="InterPro" id="IPR036388">
    <property type="entry name" value="WH-like_DNA-bd_sf"/>
</dbReference>
<dbReference type="Pfam" id="PF17906">
    <property type="entry name" value="HTH_48"/>
    <property type="match status" value="1"/>
</dbReference>
<sequence length="180" mass="20307">MPSRMYRSIPLDVICKLVQLTFNIALLRSFSLTGKMECQVDKKEHLRHVLLFLYHGGLSAVAAAEKIQAVYGEEAISDRAARKWFSRFREGNFDLSDSARSERPSDFDEEKLNALVHENPRQSTRELAEKIGCGHVTVSRHLLSMGKVLFSLDTVKPWPNVARSSARSSQVTRSGVCKSR</sequence>
<name>A0A085NEQ0_9BILA</name>
<comment type="subcellular location">
    <subcellularLocation>
        <location evidence="1">Nucleus</location>
    </subcellularLocation>
</comment>
<accession>A0A085NEQ0</accession>
<dbReference type="EMBL" id="KL367509">
    <property type="protein sequence ID" value="KFD67946.1"/>
    <property type="molecule type" value="Genomic_DNA"/>
</dbReference>
<evidence type="ECO:0000259" key="2">
    <source>
        <dbReference type="Pfam" id="PF17906"/>
    </source>
</evidence>
<gene>
    <name evidence="3" type="ORF">M514_19823</name>
</gene>
<dbReference type="GO" id="GO:0044547">
    <property type="term" value="F:DNA topoisomerase binding"/>
    <property type="evidence" value="ECO:0007669"/>
    <property type="project" value="TreeGrafter"/>
</dbReference>
<dbReference type="GO" id="GO:0006303">
    <property type="term" value="P:double-strand break repair via nonhomologous end joining"/>
    <property type="evidence" value="ECO:0007669"/>
    <property type="project" value="TreeGrafter"/>
</dbReference>
<dbReference type="PANTHER" id="PTHR46060">
    <property type="entry name" value="MARINER MOS1 TRANSPOSASE-LIKE PROTEIN"/>
    <property type="match status" value="1"/>
</dbReference>
<organism evidence="3">
    <name type="scientific">Trichuris suis</name>
    <name type="common">pig whipworm</name>
    <dbReference type="NCBI Taxonomy" id="68888"/>
    <lineage>
        <taxon>Eukaryota</taxon>
        <taxon>Metazoa</taxon>
        <taxon>Ecdysozoa</taxon>
        <taxon>Nematoda</taxon>
        <taxon>Enoplea</taxon>
        <taxon>Dorylaimia</taxon>
        <taxon>Trichinellida</taxon>
        <taxon>Trichuridae</taxon>
        <taxon>Trichuris</taxon>
    </lineage>
</organism>
<reference evidence="3" key="1">
    <citation type="journal article" date="2014" name="Nat. Genet.">
        <title>Genome and transcriptome of the porcine whipworm Trichuris suis.</title>
        <authorList>
            <person name="Jex A.R."/>
            <person name="Nejsum P."/>
            <person name="Schwarz E.M."/>
            <person name="Hu L."/>
            <person name="Young N.D."/>
            <person name="Hall R.S."/>
            <person name="Korhonen P.K."/>
            <person name="Liao S."/>
            <person name="Thamsborg S."/>
            <person name="Xia J."/>
            <person name="Xu P."/>
            <person name="Wang S."/>
            <person name="Scheerlinck J.P."/>
            <person name="Hofmann A."/>
            <person name="Sternberg P.W."/>
            <person name="Wang J."/>
            <person name="Gasser R.B."/>
        </authorList>
    </citation>
    <scope>NUCLEOTIDE SEQUENCE [LARGE SCALE GENOMIC DNA]</scope>
    <source>
        <strain evidence="3">DCEP-RM93F</strain>
    </source>
</reference>
<dbReference type="InterPro" id="IPR052709">
    <property type="entry name" value="Transposase-MT_Hybrid"/>
</dbReference>
<dbReference type="PANTHER" id="PTHR46060:SF2">
    <property type="entry name" value="HISTONE-LYSINE N-METHYLTRANSFERASE SETMAR"/>
    <property type="match status" value="1"/>
</dbReference>
<dbReference type="GO" id="GO:0046975">
    <property type="term" value="F:histone H3K36 methyltransferase activity"/>
    <property type="evidence" value="ECO:0007669"/>
    <property type="project" value="TreeGrafter"/>
</dbReference>
<dbReference type="GO" id="GO:0003697">
    <property type="term" value="F:single-stranded DNA binding"/>
    <property type="evidence" value="ECO:0007669"/>
    <property type="project" value="TreeGrafter"/>
</dbReference>
<dbReference type="InterPro" id="IPR041426">
    <property type="entry name" value="Mos1_HTH"/>
</dbReference>
<dbReference type="GO" id="GO:0000729">
    <property type="term" value="P:DNA double-strand break processing"/>
    <property type="evidence" value="ECO:0007669"/>
    <property type="project" value="TreeGrafter"/>
</dbReference>
<dbReference type="SUPFAM" id="SSF46689">
    <property type="entry name" value="Homeodomain-like"/>
    <property type="match status" value="1"/>
</dbReference>
<evidence type="ECO:0000313" key="3">
    <source>
        <dbReference type="EMBL" id="KFD67946.1"/>
    </source>
</evidence>
<dbReference type="Proteomes" id="UP000030758">
    <property type="component" value="Unassembled WGS sequence"/>
</dbReference>
<protein>
    <recommendedName>
        <fullName evidence="2">Mos1 transposase HTH domain-containing protein</fullName>
    </recommendedName>
</protein>
<dbReference type="Gene3D" id="1.10.10.10">
    <property type="entry name" value="Winged helix-like DNA-binding domain superfamily/Winged helix DNA-binding domain"/>
    <property type="match status" value="1"/>
</dbReference>
<dbReference type="GO" id="GO:0042800">
    <property type="term" value="F:histone H3K4 methyltransferase activity"/>
    <property type="evidence" value="ECO:0007669"/>
    <property type="project" value="TreeGrafter"/>
</dbReference>
<proteinExistence type="predicted"/>
<dbReference type="GO" id="GO:0005634">
    <property type="term" value="C:nucleus"/>
    <property type="evidence" value="ECO:0007669"/>
    <property type="project" value="UniProtKB-SubCell"/>
</dbReference>
<dbReference type="Gene3D" id="1.10.10.1450">
    <property type="match status" value="1"/>
</dbReference>
<dbReference type="GO" id="GO:0015074">
    <property type="term" value="P:DNA integration"/>
    <property type="evidence" value="ECO:0007669"/>
    <property type="project" value="TreeGrafter"/>
</dbReference>
<dbReference type="GO" id="GO:0003690">
    <property type="term" value="F:double-stranded DNA binding"/>
    <property type="evidence" value="ECO:0007669"/>
    <property type="project" value="TreeGrafter"/>
</dbReference>
<dbReference type="AlphaFoldDB" id="A0A085NEQ0"/>
<dbReference type="GO" id="GO:0000793">
    <property type="term" value="C:condensed chromosome"/>
    <property type="evidence" value="ECO:0007669"/>
    <property type="project" value="TreeGrafter"/>
</dbReference>
<feature type="domain" description="Mos1 transposase HTH" evidence="2">
    <location>
        <begin position="43"/>
        <end position="92"/>
    </location>
</feature>
<evidence type="ECO:0000256" key="1">
    <source>
        <dbReference type="ARBA" id="ARBA00004123"/>
    </source>
</evidence>
<dbReference type="GO" id="GO:0035861">
    <property type="term" value="C:site of double-strand break"/>
    <property type="evidence" value="ECO:0007669"/>
    <property type="project" value="TreeGrafter"/>
</dbReference>
<dbReference type="GO" id="GO:0031297">
    <property type="term" value="P:replication fork processing"/>
    <property type="evidence" value="ECO:0007669"/>
    <property type="project" value="TreeGrafter"/>
</dbReference>
<dbReference type="InterPro" id="IPR009057">
    <property type="entry name" value="Homeodomain-like_sf"/>
</dbReference>
<dbReference type="GO" id="GO:0000014">
    <property type="term" value="F:single-stranded DNA endodeoxyribonuclease activity"/>
    <property type="evidence" value="ECO:0007669"/>
    <property type="project" value="TreeGrafter"/>
</dbReference>
<dbReference type="GO" id="GO:0044774">
    <property type="term" value="P:mitotic DNA integrity checkpoint signaling"/>
    <property type="evidence" value="ECO:0007669"/>
    <property type="project" value="TreeGrafter"/>
</dbReference>